<evidence type="ECO:0000313" key="3">
    <source>
        <dbReference type="EMBL" id="MBZ2195699.1"/>
    </source>
</evidence>
<reference evidence="3 4" key="1">
    <citation type="submission" date="2021-04" db="EMBL/GenBank/DDBJ databases">
        <title>Ruania sp. nov., isolated from sandy soil of mangrove forest.</title>
        <authorList>
            <person name="Ge X."/>
            <person name="Huang R."/>
            <person name="Liu W."/>
        </authorList>
    </citation>
    <scope>NUCLEOTIDE SEQUENCE [LARGE SCALE GENOMIC DNA]</scope>
    <source>
        <strain evidence="3 4">N2-46</strain>
    </source>
</reference>
<evidence type="ECO:0000313" key="4">
    <source>
        <dbReference type="Proteomes" id="UP000826651"/>
    </source>
</evidence>
<gene>
    <name evidence="3" type="ORF">KCQ71_06005</name>
</gene>
<accession>A0ABS7S7W4</accession>
<protein>
    <submittedName>
        <fullName evidence="3">Uncharacterized protein</fullName>
    </submittedName>
</protein>
<proteinExistence type="predicted"/>
<comment type="caution">
    <text evidence="3">The sequence shown here is derived from an EMBL/GenBank/DDBJ whole genome shotgun (WGS) entry which is preliminary data.</text>
</comment>
<keyword evidence="1" id="KW-0175">Coiled coil</keyword>
<organism evidence="3 4">
    <name type="scientific">Occultella gossypii</name>
    <dbReference type="NCBI Taxonomy" id="2800820"/>
    <lineage>
        <taxon>Bacteria</taxon>
        <taxon>Bacillati</taxon>
        <taxon>Actinomycetota</taxon>
        <taxon>Actinomycetes</taxon>
        <taxon>Micrococcales</taxon>
        <taxon>Ruaniaceae</taxon>
        <taxon>Occultella</taxon>
    </lineage>
</organism>
<feature type="region of interest" description="Disordered" evidence="2">
    <location>
        <begin position="1"/>
        <end position="23"/>
    </location>
</feature>
<name>A0ABS7S7W4_9MICO</name>
<keyword evidence="4" id="KW-1185">Reference proteome</keyword>
<evidence type="ECO:0000256" key="2">
    <source>
        <dbReference type="SAM" id="MobiDB-lite"/>
    </source>
</evidence>
<dbReference type="Proteomes" id="UP000826651">
    <property type="component" value="Unassembled WGS sequence"/>
</dbReference>
<evidence type="ECO:0000256" key="1">
    <source>
        <dbReference type="SAM" id="Coils"/>
    </source>
</evidence>
<dbReference type="EMBL" id="JAGSHT010000005">
    <property type="protein sequence ID" value="MBZ2195699.1"/>
    <property type="molecule type" value="Genomic_DNA"/>
</dbReference>
<feature type="coiled-coil region" evidence="1">
    <location>
        <begin position="170"/>
        <end position="197"/>
    </location>
</feature>
<dbReference type="RefSeq" id="WP_223403866.1">
    <property type="nucleotide sequence ID" value="NZ_JAGSHT010000005.1"/>
</dbReference>
<sequence length="206" mass="21468">MSAPQSASTGQAGRTGSAPGPALSHLMRDLAATPPDVWDPGVDALALWSDTLADVARDLPGGRDAHRAAEPLAAPAQGPTRAAIGILAALLHGPALRPWTGWWAPERLTEAAQRMVGTLAAYVPPSQWVADPRSREEAARLFLDLLGLRPAGESEAVAADRLTALSSPALAAALAELAQEQRRAAELAAQLADKRAREAAARTTYV</sequence>
<feature type="compositionally biased region" description="Polar residues" evidence="2">
    <location>
        <begin position="1"/>
        <end position="14"/>
    </location>
</feature>